<dbReference type="Gene3D" id="3.30.1950.10">
    <property type="entry name" value="wza like domain"/>
    <property type="match status" value="1"/>
</dbReference>
<sequence length="431" mass="47387">MHHRRNTTAQRSPFALCTLLLIALSAFGGCAIRGAVPASQLPDMLRVPRREAKIPLDLSLLSQPMPAEHVVQAGDVLGIHIEDILGDRGLMPTVAFLPGNNGESNLLREPAVGQPIQVQHSGTIRLPMADPIYVSGLTLPQVYDRIRQVYVQQRKLLKAGKENIQVNLIRPRSQRVMVIREDSSSLAPTVTRDDTRIVSRRGSADVIELPAYENDVLHALVRSGGLPGLDGLDEVWVLRSKQTNDTQRMQAVTMLREGESYDAVSQCIGGSAGIHRIPLRLRPDAPLPFGPEDILLYDNDVLFVPARDKEYFLTGGLLGGAKIPLPRDHDVDVLEAIAIANGHIDGPVAATTSFVNGPGNVFPPSRVLLVRRWGREQQMKIEVDIHEAMNNPRERIIIQPGDLVILKYTPTEIVLNAALNTVNLNYSLNDN</sequence>
<dbReference type="PANTHER" id="PTHR33619:SF3">
    <property type="entry name" value="POLYSACCHARIDE EXPORT PROTEIN GFCE-RELATED"/>
    <property type="match status" value="1"/>
</dbReference>
<dbReference type="PANTHER" id="PTHR33619">
    <property type="entry name" value="POLYSACCHARIDE EXPORT PROTEIN GFCE-RELATED"/>
    <property type="match status" value="1"/>
</dbReference>
<evidence type="ECO:0000256" key="1">
    <source>
        <dbReference type="ARBA" id="ARBA00022729"/>
    </source>
</evidence>
<feature type="domain" description="Polysaccharide export protein N-terminal" evidence="2">
    <location>
        <begin position="66"/>
        <end position="158"/>
    </location>
</feature>
<name>A0A517MAT8_9BACT</name>
<protein>
    <submittedName>
        <fullName evidence="3">Polysaccharide biosynthesis/export protein</fullName>
    </submittedName>
</protein>
<reference evidence="3 4" key="1">
    <citation type="submission" date="2019-02" db="EMBL/GenBank/DDBJ databases">
        <title>Deep-cultivation of Planctomycetes and their phenomic and genomic characterization uncovers novel biology.</title>
        <authorList>
            <person name="Wiegand S."/>
            <person name="Jogler M."/>
            <person name="Boedeker C."/>
            <person name="Pinto D."/>
            <person name="Vollmers J."/>
            <person name="Rivas-Marin E."/>
            <person name="Kohn T."/>
            <person name="Peeters S.H."/>
            <person name="Heuer A."/>
            <person name="Rast P."/>
            <person name="Oberbeckmann S."/>
            <person name="Bunk B."/>
            <person name="Jeske O."/>
            <person name="Meyerdierks A."/>
            <person name="Storesund J.E."/>
            <person name="Kallscheuer N."/>
            <person name="Luecker S."/>
            <person name="Lage O.M."/>
            <person name="Pohl T."/>
            <person name="Merkel B.J."/>
            <person name="Hornburger P."/>
            <person name="Mueller R.-W."/>
            <person name="Bruemmer F."/>
            <person name="Labrenz M."/>
            <person name="Spormann A.M."/>
            <person name="Op den Camp H."/>
            <person name="Overmann J."/>
            <person name="Amann R."/>
            <person name="Jetten M.S.M."/>
            <person name="Mascher T."/>
            <person name="Medema M.H."/>
            <person name="Devos D.P."/>
            <person name="Kaster A.-K."/>
            <person name="Ovreas L."/>
            <person name="Rohde M."/>
            <person name="Galperin M.Y."/>
            <person name="Jogler C."/>
        </authorList>
    </citation>
    <scope>NUCLEOTIDE SEQUENCE [LARGE SCALE GENOMIC DNA]</scope>
    <source>
        <strain evidence="3 4">FF011L</strain>
    </source>
</reference>
<dbReference type="InterPro" id="IPR003715">
    <property type="entry name" value="Poly_export_N"/>
</dbReference>
<dbReference type="Pfam" id="PF02563">
    <property type="entry name" value="Poly_export"/>
    <property type="match status" value="1"/>
</dbReference>
<evidence type="ECO:0000313" key="4">
    <source>
        <dbReference type="Proteomes" id="UP000320672"/>
    </source>
</evidence>
<dbReference type="EMBL" id="CP036262">
    <property type="protein sequence ID" value="QDS92000.1"/>
    <property type="molecule type" value="Genomic_DNA"/>
</dbReference>
<dbReference type="InterPro" id="IPR049712">
    <property type="entry name" value="Poly_export"/>
</dbReference>
<dbReference type="AlphaFoldDB" id="A0A517MAT8"/>
<proteinExistence type="predicted"/>
<gene>
    <name evidence="3" type="ORF">FF011L_07360</name>
</gene>
<dbReference type="OrthoDB" id="233929at2"/>
<dbReference type="PROSITE" id="PS51257">
    <property type="entry name" value="PROKAR_LIPOPROTEIN"/>
    <property type="match status" value="1"/>
</dbReference>
<accession>A0A517MAT8</accession>
<dbReference type="GO" id="GO:0015159">
    <property type="term" value="F:polysaccharide transmembrane transporter activity"/>
    <property type="evidence" value="ECO:0007669"/>
    <property type="project" value="InterPro"/>
</dbReference>
<dbReference type="KEGG" id="rml:FF011L_07360"/>
<dbReference type="Proteomes" id="UP000320672">
    <property type="component" value="Chromosome"/>
</dbReference>
<evidence type="ECO:0000259" key="2">
    <source>
        <dbReference type="Pfam" id="PF02563"/>
    </source>
</evidence>
<keyword evidence="4" id="KW-1185">Reference proteome</keyword>
<dbReference type="RefSeq" id="WP_145350163.1">
    <property type="nucleotide sequence ID" value="NZ_CP036262.1"/>
</dbReference>
<evidence type="ECO:0000313" key="3">
    <source>
        <dbReference type="EMBL" id="QDS92000.1"/>
    </source>
</evidence>
<organism evidence="3 4">
    <name type="scientific">Roseimaritima multifibrata</name>
    <dbReference type="NCBI Taxonomy" id="1930274"/>
    <lineage>
        <taxon>Bacteria</taxon>
        <taxon>Pseudomonadati</taxon>
        <taxon>Planctomycetota</taxon>
        <taxon>Planctomycetia</taxon>
        <taxon>Pirellulales</taxon>
        <taxon>Pirellulaceae</taxon>
        <taxon>Roseimaritima</taxon>
    </lineage>
</organism>
<keyword evidence="1" id="KW-0732">Signal</keyword>